<sequence>MLFASFVHCSTTSRQPLSGVTPQNNIHSDKCPDLLAQIHAVCLSERLSAACIWTVEDMAFVSAICLHSAFASTLVAGALGIVQSTSNWRLFATHLHMSAIMGHKLVIPNWTGECLESPTGSVLAVKNMFVTRMLHQENDPRLKLPCGNLGST</sequence>
<dbReference type="AlphaFoldDB" id="A0A0D7AR04"/>
<protein>
    <submittedName>
        <fullName evidence="1">Uncharacterized protein</fullName>
    </submittedName>
</protein>
<name>A0A0D7AR04_9AGAR</name>
<accession>A0A0D7AR04</accession>
<evidence type="ECO:0000313" key="2">
    <source>
        <dbReference type="Proteomes" id="UP000054007"/>
    </source>
</evidence>
<organism evidence="1 2">
    <name type="scientific">Cylindrobasidium torrendii FP15055 ss-10</name>
    <dbReference type="NCBI Taxonomy" id="1314674"/>
    <lineage>
        <taxon>Eukaryota</taxon>
        <taxon>Fungi</taxon>
        <taxon>Dikarya</taxon>
        <taxon>Basidiomycota</taxon>
        <taxon>Agaricomycotina</taxon>
        <taxon>Agaricomycetes</taxon>
        <taxon>Agaricomycetidae</taxon>
        <taxon>Agaricales</taxon>
        <taxon>Marasmiineae</taxon>
        <taxon>Physalacriaceae</taxon>
        <taxon>Cylindrobasidium</taxon>
    </lineage>
</organism>
<reference evidence="1 2" key="1">
    <citation type="journal article" date="2015" name="Fungal Genet. Biol.">
        <title>Evolution of novel wood decay mechanisms in Agaricales revealed by the genome sequences of Fistulina hepatica and Cylindrobasidium torrendii.</title>
        <authorList>
            <person name="Floudas D."/>
            <person name="Held B.W."/>
            <person name="Riley R."/>
            <person name="Nagy L.G."/>
            <person name="Koehler G."/>
            <person name="Ransdell A.S."/>
            <person name="Younus H."/>
            <person name="Chow J."/>
            <person name="Chiniquy J."/>
            <person name="Lipzen A."/>
            <person name="Tritt A."/>
            <person name="Sun H."/>
            <person name="Haridas S."/>
            <person name="LaButti K."/>
            <person name="Ohm R.A."/>
            <person name="Kues U."/>
            <person name="Blanchette R.A."/>
            <person name="Grigoriev I.V."/>
            <person name="Minto R.E."/>
            <person name="Hibbett D.S."/>
        </authorList>
    </citation>
    <scope>NUCLEOTIDE SEQUENCE [LARGE SCALE GENOMIC DNA]</scope>
    <source>
        <strain evidence="1 2">FP15055 ss-10</strain>
    </source>
</reference>
<proteinExistence type="predicted"/>
<keyword evidence="2" id="KW-1185">Reference proteome</keyword>
<evidence type="ECO:0000313" key="1">
    <source>
        <dbReference type="EMBL" id="KIY60773.1"/>
    </source>
</evidence>
<gene>
    <name evidence="1" type="ORF">CYLTODRAFT_460436</name>
</gene>
<dbReference type="EMBL" id="KN881273">
    <property type="protein sequence ID" value="KIY60773.1"/>
    <property type="molecule type" value="Genomic_DNA"/>
</dbReference>
<dbReference type="Proteomes" id="UP000054007">
    <property type="component" value="Unassembled WGS sequence"/>
</dbReference>